<dbReference type="Gene3D" id="1.10.287.130">
    <property type="match status" value="1"/>
</dbReference>
<dbReference type="InterPro" id="IPR036890">
    <property type="entry name" value="HATPase_C_sf"/>
</dbReference>
<dbReference type="PRINTS" id="PR01780">
    <property type="entry name" value="LANTIREGPROT"/>
</dbReference>
<dbReference type="Gene3D" id="3.30.565.10">
    <property type="entry name" value="Histidine kinase-like ATPase, C-terminal domain"/>
    <property type="match status" value="1"/>
</dbReference>
<proteinExistence type="predicted"/>
<keyword evidence="5 13" id="KW-0808">Transferase</keyword>
<dbReference type="AlphaFoldDB" id="A0A173R3Y3"/>
<dbReference type="InterPro" id="IPR005467">
    <property type="entry name" value="His_kinase_dom"/>
</dbReference>
<evidence type="ECO:0000256" key="5">
    <source>
        <dbReference type="ARBA" id="ARBA00022679"/>
    </source>
</evidence>
<keyword evidence="10 11" id="KW-0472">Membrane</keyword>
<name>A0A173R3Y3_ANAHA</name>
<dbReference type="InterPro" id="IPR050398">
    <property type="entry name" value="HssS/ArlS-like"/>
</dbReference>
<evidence type="ECO:0000313" key="13">
    <source>
        <dbReference type="EMBL" id="CUM72527.1"/>
    </source>
</evidence>
<dbReference type="InterPro" id="IPR003661">
    <property type="entry name" value="HisK_dim/P_dom"/>
</dbReference>
<keyword evidence="6 11" id="KW-0812">Transmembrane</keyword>
<dbReference type="SUPFAM" id="SSF47384">
    <property type="entry name" value="Homodimeric domain of signal transducing histidine kinase"/>
    <property type="match status" value="1"/>
</dbReference>
<keyword evidence="9" id="KW-0902">Two-component regulatory system</keyword>
<evidence type="ECO:0000313" key="14">
    <source>
        <dbReference type="Proteomes" id="UP000095553"/>
    </source>
</evidence>
<evidence type="ECO:0000256" key="2">
    <source>
        <dbReference type="ARBA" id="ARBA00004141"/>
    </source>
</evidence>
<reference evidence="13 14" key="1">
    <citation type="submission" date="2015-09" db="EMBL/GenBank/DDBJ databases">
        <authorList>
            <consortium name="Pathogen Informatics"/>
        </authorList>
    </citation>
    <scope>NUCLEOTIDE SEQUENCE [LARGE SCALE GENOMIC DNA]</scope>
    <source>
        <strain evidence="13 14">2789STDY5834959</strain>
    </source>
</reference>
<evidence type="ECO:0000256" key="9">
    <source>
        <dbReference type="ARBA" id="ARBA00023012"/>
    </source>
</evidence>
<dbReference type="GO" id="GO:0000155">
    <property type="term" value="F:phosphorelay sensor kinase activity"/>
    <property type="evidence" value="ECO:0007669"/>
    <property type="project" value="InterPro"/>
</dbReference>
<evidence type="ECO:0000259" key="12">
    <source>
        <dbReference type="PROSITE" id="PS50109"/>
    </source>
</evidence>
<dbReference type="Pfam" id="PF00512">
    <property type="entry name" value="HisKA"/>
    <property type="match status" value="1"/>
</dbReference>
<keyword evidence="7" id="KW-0418">Kinase</keyword>
<feature type="domain" description="Histidine kinase" evidence="12">
    <location>
        <begin position="241"/>
        <end position="456"/>
    </location>
</feature>
<keyword evidence="4" id="KW-0597">Phosphoprotein</keyword>
<evidence type="ECO:0000256" key="3">
    <source>
        <dbReference type="ARBA" id="ARBA00012438"/>
    </source>
</evidence>
<evidence type="ECO:0000256" key="11">
    <source>
        <dbReference type="SAM" id="Phobius"/>
    </source>
</evidence>
<feature type="transmembrane region" description="Helical" evidence="11">
    <location>
        <begin position="12"/>
        <end position="34"/>
    </location>
</feature>
<evidence type="ECO:0000256" key="8">
    <source>
        <dbReference type="ARBA" id="ARBA00022989"/>
    </source>
</evidence>
<dbReference type="SUPFAM" id="SSF55874">
    <property type="entry name" value="ATPase domain of HSP90 chaperone/DNA topoisomerase II/histidine kinase"/>
    <property type="match status" value="1"/>
</dbReference>
<evidence type="ECO:0000256" key="6">
    <source>
        <dbReference type="ARBA" id="ARBA00022692"/>
    </source>
</evidence>
<feature type="transmembrane region" description="Helical" evidence="11">
    <location>
        <begin position="151"/>
        <end position="170"/>
    </location>
</feature>
<dbReference type="Gene3D" id="6.10.340.10">
    <property type="match status" value="1"/>
</dbReference>
<dbReference type="RefSeq" id="WP_055072209.1">
    <property type="nucleotide sequence ID" value="NZ_CYXY01000001.1"/>
</dbReference>
<comment type="subcellular location">
    <subcellularLocation>
        <location evidence="2">Membrane</location>
        <topology evidence="2">Multi-pass membrane protein</topology>
    </subcellularLocation>
</comment>
<dbReference type="Proteomes" id="UP000095553">
    <property type="component" value="Unassembled WGS sequence"/>
</dbReference>
<dbReference type="InterPro" id="IPR008358">
    <property type="entry name" value="Sig_transdc_His_kin/Pase_MprB"/>
</dbReference>
<comment type="catalytic activity">
    <reaction evidence="1">
        <text>ATP + protein L-histidine = ADP + protein N-phospho-L-histidine.</text>
        <dbReference type="EC" id="2.7.13.3"/>
    </reaction>
</comment>
<dbReference type="InterPro" id="IPR003594">
    <property type="entry name" value="HATPase_dom"/>
</dbReference>
<dbReference type="PANTHER" id="PTHR45528">
    <property type="entry name" value="SENSOR HISTIDINE KINASE CPXA"/>
    <property type="match status" value="1"/>
</dbReference>
<dbReference type="EMBL" id="CYXY01000001">
    <property type="protein sequence ID" value="CUM72527.1"/>
    <property type="molecule type" value="Genomic_DNA"/>
</dbReference>
<dbReference type="SMART" id="SM00387">
    <property type="entry name" value="HATPase_c"/>
    <property type="match status" value="1"/>
</dbReference>
<dbReference type="Pfam" id="PF02518">
    <property type="entry name" value="HATPase_c"/>
    <property type="match status" value="1"/>
</dbReference>
<dbReference type="PANTHER" id="PTHR45528:SF8">
    <property type="entry name" value="HISTIDINE KINASE"/>
    <property type="match status" value="1"/>
</dbReference>
<sequence length="458" mass="51462">MGVKKKPTLKILFRQFAISLIVMLVAAIIVPFGLEGLAVNAGLATRANLSELQVKEIIPTLTIAPDITKVVIPQGCGYLILDKNFNELYSNMDDDEKEIALLYAKGEYIEYATGRQFALVVRENEFCVLRYYIGSQFTVSWLPEYFPSPDTLAFILMAVNSLLVIIILTARFAKNLRTQLTPLFEATAEVSKQNLDFEVGHAKIKEFEDVLASFSDMKDNLKISLERQWKTEQTQKEQIAALAHDLKTPLTVIQGNADLLTETNLDDEQRLYAGYVVESSGQMQSYIQTLIDISRAAVGYQLHIESIDLPAFMQHLFGYMESLCRTKEIRLQMNTVSLPQMLKFDRVLIERAIMNVINNGLDYSPQGGTLYVDVQSNNGFVEISVTDEGTGFSKEALCHAQERFYMGDQSRNSKLHFGMGLYITNSIMEQHNGQLILENSKETGGAKVTMKLPCLLSL</sequence>
<organism evidence="13 14">
    <name type="scientific">Anaerostipes hadrus</name>
    <dbReference type="NCBI Taxonomy" id="649756"/>
    <lineage>
        <taxon>Bacteria</taxon>
        <taxon>Bacillati</taxon>
        <taxon>Bacillota</taxon>
        <taxon>Clostridia</taxon>
        <taxon>Lachnospirales</taxon>
        <taxon>Lachnospiraceae</taxon>
        <taxon>Anaerostipes</taxon>
    </lineage>
</organism>
<accession>A0A173R3Y3</accession>
<protein>
    <recommendedName>
        <fullName evidence="3">histidine kinase</fullName>
        <ecNumber evidence="3">2.7.13.3</ecNumber>
    </recommendedName>
</protein>
<keyword evidence="8 11" id="KW-1133">Transmembrane helix</keyword>
<dbReference type="SMART" id="SM00388">
    <property type="entry name" value="HisKA"/>
    <property type="match status" value="1"/>
</dbReference>
<dbReference type="CDD" id="cd00082">
    <property type="entry name" value="HisKA"/>
    <property type="match status" value="1"/>
</dbReference>
<evidence type="ECO:0000256" key="1">
    <source>
        <dbReference type="ARBA" id="ARBA00000085"/>
    </source>
</evidence>
<dbReference type="EC" id="2.7.13.3" evidence="3"/>
<evidence type="ECO:0000256" key="4">
    <source>
        <dbReference type="ARBA" id="ARBA00022553"/>
    </source>
</evidence>
<gene>
    <name evidence="13" type="primary">phoR_1</name>
    <name evidence="13" type="ORF">ERS852571_00215</name>
</gene>
<dbReference type="InterPro" id="IPR036097">
    <property type="entry name" value="HisK_dim/P_sf"/>
</dbReference>
<evidence type="ECO:0000256" key="10">
    <source>
        <dbReference type="ARBA" id="ARBA00023136"/>
    </source>
</evidence>
<evidence type="ECO:0000256" key="7">
    <source>
        <dbReference type="ARBA" id="ARBA00022777"/>
    </source>
</evidence>
<dbReference type="PROSITE" id="PS50109">
    <property type="entry name" value="HIS_KIN"/>
    <property type="match status" value="1"/>
</dbReference>
<dbReference type="GO" id="GO:0005886">
    <property type="term" value="C:plasma membrane"/>
    <property type="evidence" value="ECO:0007669"/>
    <property type="project" value="TreeGrafter"/>
</dbReference>